<dbReference type="Gene3D" id="3.90.1150.10">
    <property type="entry name" value="Aspartate Aminotransferase, domain 1"/>
    <property type="match status" value="1"/>
</dbReference>
<dbReference type="EMBL" id="CP094358">
    <property type="protein sequence ID" value="UOB18868.1"/>
    <property type="molecule type" value="Genomic_DNA"/>
</dbReference>
<dbReference type="RefSeq" id="WP_255845485.1">
    <property type="nucleotide sequence ID" value="NZ_CP094358.1"/>
</dbReference>
<gene>
    <name evidence="3" type="ORF">MQE35_06115</name>
</gene>
<dbReference type="Pfam" id="PF00266">
    <property type="entry name" value="Aminotran_5"/>
    <property type="match status" value="1"/>
</dbReference>
<keyword evidence="4" id="KW-1185">Reference proteome</keyword>
<accession>A0A9E6ZW50</accession>
<evidence type="ECO:0000256" key="1">
    <source>
        <dbReference type="ARBA" id="ARBA00022898"/>
    </source>
</evidence>
<feature type="domain" description="Aminotransferase class V" evidence="2">
    <location>
        <begin position="53"/>
        <end position="316"/>
    </location>
</feature>
<dbReference type="Proteomes" id="UP000831290">
    <property type="component" value="Chromosome"/>
</dbReference>
<sequence length="361" mass="41207">MKNYAEDFPVVSQYTYVNTAASGLLSESLYNWRQEHELDFLIKGSIFRESYPQFLEEIRKSVATFFKAESGNTVLVPNFSFGFNTFLSGLNGRQKVLLIEGDYPSVNWPVKARGYEFVTVEIDEHLEDNIEKAFKAEKPTMFAFSIVQYINGVKIDLKFINELKAKYPEVLFIADGTQYCGTESFDFSLSGIDILGASGYKWMLSGFGNGFLIFKDHLSSNIFKQSFKFEPHTEDFLQGKNHLTSHFEPGHHDSLNYGSLKFSIENQLNKAGAENIGKHLNELSVYAKDKFSNLKLLDNYVLNRKEHSTIFGLNVSKKGYNELRSRDVICSLRGGKLRVSFHLYNSKKDIDKITSILKNVK</sequence>
<keyword evidence="3" id="KW-0808">Transferase</keyword>
<proteinExistence type="predicted"/>
<keyword evidence="1" id="KW-0663">Pyridoxal phosphate</keyword>
<dbReference type="Gene3D" id="3.40.640.10">
    <property type="entry name" value="Type I PLP-dependent aspartate aminotransferase-like (Major domain)"/>
    <property type="match status" value="1"/>
</dbReference>
<protein>
    <submittedName>
        <fullName evidence="3">Aminotransferase class V-fold PLP-dependent enzyme</fullName>
    </submittedName>
</protein>
<name>A0A9E6ZW50_9FLAO</name>
<dbReference type="GO" id="GO:0008483">
    <property type="term" value="F:transaminase activity"/>
    <property type="evidence" value="ECO:0007669"/>
    <property type="project" value="UniProtKB-KW"/>
</dbReference>
<dbReference type="InterPro" id="IPR015422">
    <property type="entry name" value="PyrdxlP-dep_Trfase_small"/>
</dbReference>
<organism evidence="3 4">
    <name type="scientific">Abyssalbus ytuae</name>
    <dbReference type="NCBI Taxonomy" id="2926907"/>
    <lineage>
        <taxon>Bacteria</taxon>
        <taxon>Pseudomonadati</taxon>
        <taxon>Bacteroidota</taxon>
        <taxon>Flavobacteriia</taxon>
        <taxon>Flavobacteriales</taxon>
        <taxon>Flavobacteriaceae</taxon>
        <taxon>Abyssalbus</taxon>
    </lineage>
</organism>
<keyword evidence="3" id="KW-0032">Aminotransferase</keyword>
<evidence type="ECO:0000259" key="2">
    <source>
        <dbReference type="Pfam" id="PF00266"/>
    </source>
</evidence>
<evidence type="ECO:0000313" key="4">
    <source>
        <dbReference type="Proteomes" id="UP000831290"/>
    </source>
</evidence>
<dbReference type="InterPro" id="IPR015421">
    <property type="entry name" value="PyrdxlP-dep_Trfase_major"/>
</dbReference>
<evidence type="ECO:0000313" key="3">
    <source>
        <dbReference type="EMBL" id="UOB18868.1"/>
    </source>
</evidence>
<dbReference type="AlphaFoldDB" id="A0A9E6ZW50"/>
<dbReference type="PANTHER" id="PTHR43586">
    <property type="entry name" value="CYSTEINE DESULFURASE"/>
    <property type="match status" value="1"/>
</dbReference>
<dbReference type="InterPro" id="IPR015424">
    <property type="entry name" value="PyrdxlP-dep_Trfase"/>
</dbReference>
<dbReference type="KEGG" id="fbm:MQE35_06115"/>
<reference evidence="3" key="1">
    <citation type="submission" date="2022-03" db="EMBL/GenBank/DDBJ databases">
        <title>Description of Abyssus ytuae gen. nov., sp. nov., a novel member of the family Flavobacteriaceae isolated from the sediment of Mariana Trench.</title>
        <authorList>
            <person name="Zhang J."/>
            <person name="Xu X."/>
        </authorList>
    </citation>
    <scope>NUCLEOTIDE SEQUENCE</scope>
    <source>
        <strain evidence="3">MT3330</strain>
    </source>
</reference>
<dbReference type="SUPFAM" id="SSF53383">
    <property type="entry name" value="PLP-dependent transferases"/>
    <property type="match status" value="1"/>
</dbReference>
<dbReference type="InterPro" id="IPR000192">
    <property type="entry name" value="Aminotrans_V_dom"/>
</dbReference>
<dbReference type="PANTHER" id="PTHR43586:SF15">
    <property type="entry name" value="BLR3095 PROTEIN"/>
    <property type="match status" value="1"/>
</dbReference>